<feature type="domain" description="RRM" evidence="11">
    <location>
        <begin position="528"/>
        <end position="611"/>
    </location>
</feature>
<dbReference type="SMART" id="SM00360">
    <property type="entry name" value="RRM"/>
    <property type="match status" value="5"/>
</dbReference>
<protein>
    <recommendedName>
        <fullName evidence="3">Multiple RNA-binding domain-containing protein 1</fullName>
    </recommendedName>
</protein>
<dbReference type="InterPro" id="IPR051945">
    <property type="entry name" value="RRM_MRD1_RNA_proc_ribogen"/>
</dbReference>
<dbReference type="PANTHER" id="PTHR48039:SF5">
    <property type="entry name" value="RNA-BINDING PROTEIN 28"/>
    <property type="match status" value="1"/>
</dbReference>
<feature type="compositionally biased region" description="Polar residues" evidence="10">
    <location>
        <begin position="126"/>
        <end position="144"/>
    </location>
</feature>
<dbReference type="HOGENOM" id="CLU_008479_0_0_1"/>
<evidence type="ECO:0000256" key="5">
    <source>
        <dbReference type="ARBA" id="ARBA00022737"/>
    </source>
</evidence>
<dbReference type="InterPro" id="IPR035979">
    <property type="entry name" value="RBD_domain_sf"/>
</dbReference>
<keyword evidence="8" id="KW-0687">Ribonucleoprotein</keyword>
<dbReference type="AlphaFoldDB" id="A0A0D2GEJ9"/>
<comment type="subcellular location">
    <subcellularLocation>
        <location evidence="1">Nucleus</location>
    </subcellularLocation>
</comment>
<keyword evidence="13" id="KW-1185">Reference proteome</keyword>
<dbReference type="InterPro" id="IPR000504">
    <property type="entry name" value="RRM_dom"/>
</dbReference>
<evidence type="ECO:0000256" key="4">
    <source>
        <dbReference type="ARBA" id="ARBA00022552"/>
    </source>
</evidence>
<evidence type="ECO:0000256" key="7">
    <source>
        <dbReference type="ARBA" id="ARBA00023242"/>
    </source>
</evidence>
<dbReference type="SUPFAM" id="SSF54928">
    <property type="entry name" value="RNA-binding domain, RBD"/>
    <property type="match status" value="4"/>
</dbReference>
<feature type="domain" description="RRM" evidence="11">
    <location>
        <begin position="633"/>
        <end position="710"/>
    </location>
</feature>
<dbReference type="FunFam" id="3.30.70.330:FF:000247">
    <property type="entry name" value="Multiple RNA-binding domain-containing protein 1"/>
    <property type="match status" value="1"/>
</dbReference>
<dbReference type="Proteomes" id="UP000054266">
    <property type="component" value="Unassembled WGS sequence"/>
</dbReference>
<dbReference type="InterPro" id="IPR012677">
    <property type="entry name" value="Nucleotide-bd_a/b_plait_sf"/>
</dbReference>
<accession>A0A0D2GEJ9</accession>
<evidence type="ECO:0000313" key="12">
    <source>
        <dbReference type="EMBL" id="KIW70579.1"/>
    </source>
</evidence>
<evidence type="ECO:0000256" key="10">
    <source>
        <dbReference type="SAM" id="MobiDB-lite"/>
    </source>
</evidence>
<evidence type="ECO:0000256" key="6">
    <source>
        <dbReference type="ARBA" id="ARBA00022884"/>
    </source>
</evidence>
<evidence type="ECO:0000256" key="3">
    <source>
        <dbReference type="ARBA" id="ARBA00013428"/>
    </source>
</evidence>
<feature type="region of interest" description="Disordered" evidence="10">
    <location>
        <begin position="90"/>
        <end position="237"/>
    </location>
</feature>
<evidence type="ECO:0000256" key="9">
    <source>
        <dbReference type="PROSITE-ProRule" id="PRU00176"/>
    </source>
</evidence>
<keyword evidence="5" id="KW-0677">Repeat</keyword>
<dbReference type="CDD" id="cd12320">
    <property type="entry name" value="RRM6_RBM19_RRM5_MRD1"/>
    <property type="match status" value="1"/>
</dbReference>
<dbReference type="Gene3D" id="3.30.70.330">
    <property type="match status" value="5"/>
</dbReference>
<evidence type="ECO:0000256" key="1">
    <source>
        <dbReference type="ARBA" id="ARBA00004123"/>
    </source>
</evidence>
<dbReference type="STRING" id="5601.A0A0D2GEJ9"/>
<sequence length="757" mass="83526">MAAAEDYDDSSVTRIYVSGLPPSTTKDQVRSHFGAAGKYTVTDAHVIPDRRMAFVGFSTHEQAKSAVQYFNRSFVRMSKISVTLAKPVQVRRDEKGHAVPVSERASRKRKRHVHDDGEHPAPAPIRQSTHLASEATSQPTTNSKIVREEKENQQQERPSEDALDDSNASEAPRSDMDWLRRKTNRTLDLVDESETGEDKSKSAPSDVVDPGNTDTTVAESEAGEDNDQDTETPQEPLVSVPNARLFVRNLPFETQEDDLRAVFAPFGRISEVHLVTDTLKSTGKGLGYVQFVEPVDAGKALVALDGKDFQGRLMHVLPSSDKKTQKLSDYEISKLPLKQQKAIKRKNEASTSTFSWNSLYMNPDAVLASVASRLGVSKADLLDPASADAAVKQAHAETSVIKETKDYLKSNGVNIDAFKNRTRDDRTLLLKNFSFGTTSEELSQMLSQYGTVERLLFPPTGTMAAVQYREGSEATLALKQLAYRNLKGSVLFLEKGPLGFWDAPAPGTTAESTNPGGDEVDGGVGTTFTIFVRNLNFSTTSARLAEAFKPLSGFLSARVKTRTDPSRPGEILSMGFGFVEFRTKSQAEVAIASMNGRRLDGHELLVQTSQKATDLGEERRKDDTSRKLSSAKTKIVIKNLPFEATKKDVRALFSAYGQLRTVRMPKKFDNTARGFAFADFLTAKEAENAIEALSNTHLLGRRLVLDFAEGEIVDPEAEIRAMEKKVQGHQDTLTHHRMTGSGRKKFNVDAREDFDPL</sequence>
<dbReference type="PROSITE" id="PS50102">
    <property type="entry name" value="RRM"/>
    <property type="match status" value="5"/>
</dbReference>
<dbReference type="GO" id="GO:0003729">
    <property type="term" value="F:mRNA binding"/>
    <property type="evidence" value="ECO:0007669"/>
    <property type="project" value="TreeGrafter"/>
</dbReference>
<reference evidence="12 13" key="1">
    <citation type="submission" date="2015-01" db="EMBL/GenBank/DDBJ databases">
        <title>The Genome Sequence of Capronia semiimmersa CBS27337.</title>
        <authorList>
            <consortium name="The Broad Institute Genomics Platform"/>
            <person name="Cuomo C."/>
            <person name="de Hoog S."/>
            <person name="Gorbushina A."/>
            <person name="Stielow B."/>
            <person name="Teixiera M."/>
            <person name="Abouelleil A."/>
            <person name="Chapman S.B."/>
            <person name="Priest M."/>
            <person name="Young S.K."/>
            <person name="Wortman J."/>
            <person name="Nusbaum C."/>
            <person name="Birren B."/>
        </authorList>
    </citation>
    <scope>NUCLEOTIDE SEQUENCE [LARGE SCALE GENOMIC DNA]</scope>
    <source>
        <strain evidence="12 13">CBS 27337</strain>
    </source>
</reference>
<feature type="compositionally biased region" description="Acidic residues" evidence="10">
    <location>
        <begin position="221"/>
        <end position="232"/>
    </location>
</feature>
<keyword evidence="4" id="KW-0698">rRNA processing</keyword>
<dbReference type="GO" id="GO:1990904">
    <property type="term" value="C:ribonucleoprotein complex"/>
    <property type="evidence" value="ECO:0007669"/>
    <property type="project" value="UniProtKB-KW"/>
</dbReference>
<feature type="domain" description="RRM" evidence="11">
    <location>
        <begin position="13"/>
        <end position="87"/>
    </location>
</feature>
<feature type="domain" description="RRM" evidence="11">
    <location>
        <begin position="243"/>
        <end position="321"/>
    </location>
</feature>
<keyword evidence="7" id="KW-0539">Nucleus</keyword>
<dbReference type="GO" id="GO:0006364">
    <property type="term" value="P:rRNA processing"/>
    <property type="evidence" value="ECO:0007669"/>
    <property type="project" value="UniProtKB-KW"/>
</dbReference>
<evidence type="ECO:0000259" key="11">
    <source>
        <dbReference type="PROSITE" id="PS50102"/>
    </source>
</evidence>
<feature type="domain" description="RRM" evidence="11">
    <location>
        <begin position="426"/>
        <end position="498"/>
    </location>
</feature>
<keyword evidence="6 9" id="KW-0694">RNA-binding</keyword>
<dbReference type="PANTHER" id="PTHR48039">
    <property type="entry name" value="RNA-BINDING MOTIF PROTEIN 14B"/>
    <property type="match status" value="1"/>
</dbReference>
<evidence type="ECO:0000313" key="13">
    <source>
        <dbReference type="Proteomes" id="UP000054266"/>
    </source>
</evidence>
<evidence type="ECO:0000256" key="2">
    <source>
        <dbReference type="ARBA" id="ARBA00008033"/>
    </source>
</evidence>
<feature type="compositionally biased region" description="Basic and acidic residues" evidence="10">
    <location>
        <begin position="145"/>
        <end position="160"/>
    </location>
</feature>
<gene>
    <name evidence="12" type="ORF">PV04_02835</name>
</gene>
<name>A0A0D2GEJ9_9EURO</name>
<proteinExistence type="inferred from homology"/>
<dbReference type="GO" id="GO:0005634">
    <property type="term" value="C:nucleus"/>
    <property type="evidence" value="ECO:0007669"/>
    <property type="project" value="UniProtKB-SubCell"/>
</dbReference>
<dbReference type="Pfam" id="PF00076">
    <property type="entry name" value="RRM_1"/>
    <property type="match status" value="5"/>
</dbReference>
<dbReference type="EMBL" id="KN846957">
    <property type="protein sequence ID" value="KIW70579.1"/>
    <property type="molecule type" value="Genomic_DNA"/>
</dbReference>
<evidence type="ECO:0000256" key="8">
    <source>
        <dbReference type="ARBA" id="ARBA00023274"/>
    </source>
</evidence>
<organism evidence="12 13">
    <name type="scientific">Phialophora macrospora</name>
    <dbReference type="NCBI Taxonomy" id="1851006"/>
    <lineage>
        <taxon>Eukaryota</taxon>
        <taxon>Fungi</taxon>
        <taxon>Dikarya</taxon>
        <taxon>Ascomycota</taxon>
        <taxon>Pezizomycotina</taxon>
        <taxon>Eurotiomycetes</taxon>
        <taxon>Chaetothyriomycetidae</taxon>
        <taxon>Chaetothyriales</taxon>
        <taxon>Herpotrichiellaceae</taxon>
        <taxon>Phialophora</taxon>
    </lineage>
</organism>
<comment type="similarity">
    <text evidence="2">Belongs to the RRM MRD1 family.</text>
</comment>